<keyword evidence="4" id="KW-0479">Metal-binding</keyword>
<comment type="cofactor">
    <cofactor evidence="1">
        <name>Fe cation</name>
        <dbReference type="ChEBI" id="CHEBI:24875"/>
    </cofactor>
</comment>
<dbReference type="GO" id="GO:0016491">
    <property type="term" value="F:oxidoreductase activity"/>
    <property type="evidence" value="ECO:0007669"/>
    <property type="project" value="UniProtKB-KW"/>
</dbReference>
<dbReference type="InterPro" id="IPR001663">
    <property type="entry name" value="Rng_hydr_dOase-A"/>
</dbReference>
<dbReference type="SUPFAM" id="SSF55961">
    <property type="entry name" value="Bet v1-like"/>
    <property type="match status" value="1"/>
</dbReference>
<keyword evidence="5" id="KW-0560">Oxidoreductase</keyword>
<dbReference type="PROSITE" id="PS51296">
    <property type="entry name" value="RIESKE"/>
    <property type="match status" value="1"/>
</dbReference>
<keyword evidence="7" id="KW-0411">Iron-sulfur</keyword>
<dbReference type="InterPro" id="IPR036922">
    <property type="entry name" value="Rieske_2Fe-2S_sf"/>
</dbReference>
<evidence type="ECO:0000256" key="1">
    <source>
        <dbReference type="ARBA" id="ARBA00001962"/>
    </source>
</evidence>
<dbReference type="RefSeq" id="WP_062125111.1">
    <property type="nucleotide sequence ID" value="NZ_LRBG01000004.1"/>
</dbReference>
<gene>
    <name evidence="9" type="ORF">CI15_05610</name>
</gene>
<evidence type="ECO:0000256" key="3">
    <source>
        <dbReference type="ARBA" id="ARBA00022714"/>
    </source>
</evidence>
<dbReference type="SUPFAM" id="SSF50022">
    <property type="entry name" value="ISP domain"/>
    <property type="match status" value="1"/>
</dbReference>
<evidence type="ECO:0000256" key="6">
    <source>
        <dbReference type="ARBA" id="ARBA00023004"/>
    </source>
</evidence>
<protein>
    <submittedName>
        <fullName evidence="9">(2Fe-2S)-binding protein</fullName>
    </submittedName>
</protein>
<proteinExistence type="inferred from homology"/>
<dbReference type="PRINTS" id="PR00090">
    <property type="entry name" value="RNGDIOXGNASE"/>
</dbReference>
<dbReference type="CDD" id="cd00680">
    <property type="entry name" value="RHO_alpha_C"/>
    <property type="match status" value="1"/>
</dbReference>
<evidence type="ECO:0000256" key="7">
    <source>
        <dbReference type="ARBA" id="ARBA00023014"/>
    </source>
</evidence>
<evidence type="ECO:0000256" key="5">
    <source>
        <dbReference type="ARBA" id="ARBA00023002"/>
    </source>
</evidence>
<dbReference type="InterPro" id="IPR017941">
    <property type="entry name" value="Rieske_2Fe-2S"/>
</dbReference>
<sequence length="371" mass="42217">MSTQQIPPRAYVDSAHHENELNGLFRQSWIFAGLKLELQGNVHQGMRLGNKDILLQCDESGKPRAFLNVCSHRHARLCEPGKHRGYVRCPYHSWVYDKGGVPLSMPQKQAFPQVVAEPEKFRLHEFACETAGQFIFVRMSESGPSLRDYLGSQYGFLERASEGMDTVLDEFREDVAANWKVVIENALEGYHVPSVHSGTFMEVDGMSREKDAPRFFFDDARHSHLEHDANADWVARFQRMESRIGRWPWRFEHYTHHHIFPNLTVTSFMGYSFHVQRFDPTTAETSTVHSRTIGVAFEGGTEAGKKMMEHIYADGHAFTKKVFAEDGGICAKVQAGVRNATKLAVLGEGIEDRVRHFHHAYVAAQPIEGQE</sequence>
<dbReference type="Proteomes" id="UP000075613">
    <property type="component" value="Unassembled WGS sequence"/>
</dbReference>
<comment type="similarity">
    <text evidence="2">Belongs to the bacterial ring-hydroxylating dioxygenase alpha subunit family.</text>
</comment>
<evidence type="ECO:0000313" key="9">
    <source>
        <dbReference type="EMBL" id="KXU89671.1"/>
    </source>
</evidence>
<keyword evidence="6" id="KW-0408">Iron</keyword>
<keyword evidence="3" id="KW-0001">2Fe-2S</keyword>
<accession>A0A149PX70</accession>
<evidence type="ECO:0000256" key="4">
    <source>
        <dbReference type="ARBA" id="ARBA00022723"/>
    </source>
</evidence>
<dbReference type="Gene3D" id="2.102.10.10">
    <property type="entry name" value="Rieske [2Fe-2S] iron-sulphur domain"/>
    <property type="match status" value="1"/>
</dbReference>
<keyword evidence="10" id="KW-1185">Reference proteome</keyword>
<dbReference type="AlphaFoldDB" id="A0A149PX70"/>
<organism evidence="9 10">
    <name type="scientific">Paraburkholderia monticola</name>
    <dbReference type="NCBI Taxonomy" id="1399968"/>
    <lineage>
        <taxon>Bacteria</taxon>
        <taxon>Pseudomonadati</taxon>
        <taxon>Pseudomonadota</taxon>
        <taxon>Betaproteobacteria</taxon>
        <taxon>Burkholderiales</taxon>
        <taxon>Burkholderiaceae</taxon>
        <taxon>Paraburkholderia</taxon>
    </lineage>
</organism>
<dbReference type="PANTHER" id="PTHR43756">
    <property type="entry name" value="CHOLINE MONOOXYGENASE, CHLOROPLASTIC"/>
    <property type="match status" value="1"/>
</dbReference>
<dbReference type="GO" id="GO:0051537">
    <property type="term" value="F:2 iron, 2 sulfur cluster binding"/>
    <property type="evidence" value="ECO:0007669"/>
    <property type="project" value="UniProtKB-KW"/>
</dbReference>
<feature type="domain" description="Rieske" evidence="8">
    <location>
        <begin position="29"/>
        <end position="137"/>
    </location>
</feature>
<dbReference type="STRING" id="1399968.CI15_05610"/>
<comment type="caution">
    <text evidence="9">The sequence shown here is derived from an EMBL/GenBank/DDBJ whole genome shotgun (WGS) entry which is preliminary data.</text>
</comment>
<dbReference type="Gene3D" id="3.90.380.10">
    <property type="entry name" value="Naphthalene 1,2-dioxygenase Alpha Subunit, Chain A, domain 1"/>
    <property type="match status" value="1"/>
</dbReference>
<evidence type="ECO:0000256" key="2">
    <source>
        <dbReference type="ARBA" id="ARBA00008751"/>
    </source>
</evidence>
<evidence type="ECO:0000259" key="8">
    <source>
        <dbReference type="PROSITE" id="PS51296"/>
    </source>
</evidence>
<name>A0A149PX70_9BURK</name>
<evidence type="ECO:0000313" key="10">
    <source>
        <dbReference type="Proteomes" id="UP000075613"/>
    </source>
</evidence>
<dbReference type="InterPro" id="IPR015879">
    <property type="entry name" value="Ring_hydroxy_dOase_asu_C_dom"/>
</dbReference>
<dbReference type="Pfam" id="PF00848">
    <property type="entry name" value="Ring_hydroxyl_A"/>
    <property type="match status" value="1"/>
</dbReference>
<dbReference type="CDD" id="cd03469">
    <property type="entry name" value="Rieske_RO_Alpha_N"/>
    <property type="match status" value="1"/>
</dbReference>
<reference evidence="9 10" key="1">
    <citation type="journal article" date="2015" name="Int. J. Syst. Evol. Microbiol.">
        <title>Burkholderia monticola sp. nov., isolated from mountain soil.</title>
        <authorList>
            <person name="Baek I."/>
            <person name="Seo B."/>
            <person name="Lee I."/>
            <person name="Yi H."/>
            <person name="Chun J."/>
        </authorList>
    </citation>
    <scope>NUCLEOTIDE SEQUENCE [LARGE SCALE GENOMIC DNA]</scope>
    <source>
        <strain evidence="9 10">JC2948</strain>
    </source>
</reference>
<dbReference type="GO" id="GO:0005506">
    <property type="term" value="F:iron ion binding"/>
    <property type="evidence" value="ECO:0007669"/>
    <property type="project" value="InterPro"/>
</dbReference>
<dbReference type="PANTHER" id="PTHR43756:SF5">
    <property type="entry name" value="CHOLINE MONOOXYGENASE, CHLOROPLASTIC"/>
    <property type="match status" value="1"/>
</dbReference>
<dbReference type="EMBL" id="LRBG01000004">
    <property type="protein sequence ID" value="KXU89671.1"/>
    <property type="molecule type" value="Genomic_DNA"/>
</dbReference>
<dbReference type="Pfam" id="PF00355">
    <property type="entry name" value="Rieske"/>
    <property type="match status" value="1"/>
</dbReference>